<keyword evidence="1" id="KW-0175">Coiled coil</keyword>
<sequence length="87" mass="9264">MTTTSNDIDYLLAENARLQAELAQAAEAARNASKAAEKARAELTELKMTANAPAGTDYPPAIAESVIKKLPPEVVDALRELLNRADA</sequence>
<protein>
    <submittedName>
        <fullName evidence="3">Uncharacterized protein</fullName>
    </submittedName>
</protein>
<name>A0ABU3WT73_9NOCA</name>
<reference evidence="3 4" key="1">
    <citation type="submission" date="2019-10" db="EMBL/GenBank/DDBJ databases">
        <title>Draft Genome Assembly of Rhodococcus zopfii DSM44189.</title>
        <authorList>
            <person name="Sutton J.M."/>
            <person name="Akob D.M."/>
            <person name="Bushman T.J."/>
        </authorList>
    </citation>
    <scope>NUCLEOTIDE SEQUENCE [LARGE SCALE GENOMIC DNA]</scope>
    <source>
        <strain evidence="3 4">DSM 44189</strain>
    </source>
</reference>
<keyword evidence="4" id="KW-1185">Reference proteome</keyword>
<dbReference type="Proteomes" id="UP001275440">
    <property type="component" value="Unassembled WGS sequence"/>
</dbReference>
<evidence type="ECO:0000313" key="3">
    <source>
        <dbReference type="EMBL" id="MDV2477207.1"/>
    </source>
</evidence>
<evidence type="ECO:0000313" key="2">
    <source>
        <dbReference type="EMBL" id="MDV2475145.1"/>
    </source>
</evidence>
<evidence type="ECO:0000313" key="4">
    <source>
        <dbReference type="Proteomes" id="UP001275440"/>
    </source>
</evidence>
<dbReference type="EMBL" id="WBMO01000001">
    <property type="protein sequence ID" value="MDV2475145.1"/>
    <property type="molecule type" value="Genomic_DNA"/>
</dbReference>
<organism evidence="3 4">
    <name type="scientific">Rhodococcus zopfii</name>
    <dbReference type="NCBI Taxonomy" id="43772"/>
    <lineage>
        <taxon>Bacteria</taxon>
        <taxon>Bacillati</taxon>
        <taxon>Actinomycetota</taxon>
        <taxon>Actinomycetes</taxon>
        <taxon>Mycobacteriales</taxon>
        <taxon>Nocardiaceae</taxon>
        <taxon>Rhodococcus</taxon>
    </lineage>
</organism>
<dbReference type="EMBL" id="WBMO01000002">
    <property type="protein sequence ID" value="MDV2477207.1"/>
    <property type="molecule type" value="Genomic_DNA"/>
</dbReference>
<feature type="coiled-coil region" evidence="1">
    <location>
        <begin position="8"/>
        <end position="49"/>
    </location>
</feature>
<accession>A0ABU3WT73</accession>
<comment type="caution">
    <text evidence="3">The sequence shown here is derived from an EMBL/GenBank/DDBJ whole genome shotgun (WGS) entry which is preliminary data.</text>
</comment>
<gene>
    <name evidence="2" type="ORF">F8M49_06370</name>
    <name evidence="3" type="ORF">F8M49_21040</name>
</gene>
<evidence type="ECO:0000256" key="1">
    <source>
        <dbReference type="SAM" id="Coils"/>
    </source>
</evidence>
<proteinExistence type="predicted"/>